<proteinExistence type="predicted"/>
<feature type="binding site" evidence="3">
    <location>
        <position position="102"/>
    </location>
    <ligand>
        <name>Zn(2+)</name>
        <dbReference type="ChEBI" id="CHEBI:29105"/>
    </ligand>
</feature>
<comment type="cofactor">
    <cofactor evidence="3">
        <name>Zn(2+)</name>
        <dbReference type="ChEBI" id="CHEBI:29105"/>
    </cofactor>
    <text evidence="3">Binds 1 zinc ion per subunit.</text>
</comment>
<feature type="active site" evidence="4">
    <location>
        <position position="198"/>
    </location>
</feature>
<dbReference type="GO" id="GO:0008270">
    <property type="term" value="F:zinc ion binding"/>
    <property type="evidence" value="ECO:0007669"/>
    <property type="project" value="InterPro"/>
</dbReference>
<dbReference type="GO" id="GO:0005975">
    <property type="term" value="P:carbohydrate metabolic process"/>
    <property type="evidence" value="ECO:0007669"/>
    <property type="project" value="InterPro"/>
</dbReference>
<dbReference type="STRING" id="1429043.X474_05970"/>
<protein>
    <submittedName>
        <fullName evidence="6">Mannose-6-phosphate isomerase</fullName>
    </submittedName>
</protein>
<dbReference type="SUPFAM" id="SSF51182">
    <property type="entry name" value="RmlC-like cupins"/>
    <property type="match status" value="1"/>
</dbReference>
<evidence type="ECO:0000256" key="4">
    <source>
        <dbReference type="PIRSR" id="PIRSR036894-2"/>
    </source>
</evidence>
<dbReference type="Proteomes" id="UP000032233">
    <property type="component" value="Unassembled WGS sequence"/>
</dbReference>
<dbReference type="InterPro" id="IPR014710">
    <property type="entry name" value="RmlC-like_jellyroll"/>
</dbReference>
<feature type="binding site" evidence="3">
    <location>
        <position position="178"/>
    </location>
    <ligand>
        <name>Zn(2+)</name>
        <dbReference type="ChEBI" id="CHEBI:29105"/>
    </ligand>
</feature>
<evidence type="ECO:0000313" key="7">
    <source>
        <dbReference type="Proteomes" id="UP000032233"/>
    </source>
</evidence>
<reference evidence="6 7" key="1">
    <citation type="submission" date="2013-11" db="EMBL/GenBank/DDBJ databases">
        <title>Metagenomic analysis of a methanogenic consortium involved in long chain n-alkane degradation.</title>
        <authorList>
            <person name="Davidova I.A."/>
            <person name="Callaghan A.V."/>
            <person name="Wawrik B."/>
            <person name="Pruitt S."/>
            <person name="Marks C."/>
            <person name="Duncan K.E."/>
            <person name="Suflita J.M."/>
        </authorList>
    </citation>
    <scope>NUCLEOTIDE SEQUENCE [LARGE SCALE GENOMIC DNA]</scope>
    <source>
        <strain evidence="6 7">SPR</strain>
    </source>
</reference>
<name>A0A0D2JH20_9BACT</name>
<comment type="caution">
    <text evidence="6">The sequence shown here is derived from an EMBL/GenBank/DDBJ whole genome shotgun (WGS) entry which is preliminary data.</text>
</comment>
<dbReference type="InterPro" id="IPR046457">
    <property type="entry name" value="PMI_typeI_cat"/>
</dbReference>
<dbReference type="InParanoid" id="A0A0D2JH20"/>
<evidence type="ECO:0000256" key="1">
    <source>
        <dbReference type="ARBA" id="ARBA00022723"/>
    </source>
</evidence>
<evidence type="ECO:0000256" key="2">
    <source>
        <dbReference type="ARBA" id="ARBA00022833"/>
    </source>
</evidence>
<dbReference type="AlphaFoldDB" id="A0A0D2JH20"/>
<dbReference type="PANTHER" id="PTHR42742">
    <property type="entry name" value="TRANSCRIPTIONAL REPRESSOR MPRA"/>
    <property type="match status" value="1"/>
</dbReference>
<dbReference type="Gene3D" id="2.60.120.10">
    <property type="entry name" value="Jelly Rolls"/>
    <property type="match status" value="2"/>
</dbReference>
<dbReference type="RefSeq" id="WP_044347339.1">
    <property type="nucleotide sequence ID" value="NZ_AZAC01000005.1"/>
</dbReference>
<accession>A0A0D2JH20</accession>
<feature type="binding site" evidence="3">
    <location>
        <position position="120"/>
    </location>
    <ligand>
        <name>Zn(2+)</name>
        <dbReference type="ChEBI" id="CHEBI:29105"/>
    </ligand>
</feature>
<keyword evidence="7" id="KW-1185">Reference proteome</keyword>
<keyword evidence="1 3" id="KW-0479">Metal-binding</keyword>
<dbReference type="InterPro" id="IPR011051">
    <property type="entry name" value="RmlC_Cupin_sf"/>
</dbReference>
<dbReference type="GO" id="GO:0004476">
    <property type="term" value="F:mannose-6-phosphate isomerase activity"/>
    <property type="evidence" value="ECO:0007669"/>
    <property type="project" value="InterPro"/>
</dbReference>
<dbReference type="CDD" id="cd07010">
    <property type="entry name" value="cupin_PMI_type_I_N_bac"/>
    <property type="match status" value="1"/>
</dbReference>
<dbReference type="InterPro" id="IPR014628">
    <property type="entry name" value="Man6P_isomerase_Firm_short"/>
</dbReference>
<keyword evidence="2 3" id="KW-0862">Zinc</keyword>
<organism evidence="6 7">
    <name type="scientific">Dethiosulfatarculus sandiegensis</name>
    <dbReference type="NCBI Taxonomy" id="1429043"/>
    <lineage>
        <taxon>Bacteria</taxon>
        <taxon>Pseudomonadati</taxon>
        <taxon>Thermodesulfobacteriota</taxon>
        <taxon>Desulfarculia</taxon>
        <taxon>Desulfarculales</taxon>
        <taxon>Desulfarculaceae</taxon>
        <taxon>Dethiosulfatarculus</taxon>
    </lineage>
</organism>
<dbReference type="Pfam" id="PF20511">
    <property type="entry name" value="PMI_typeI_cat"/>
    <property type="match status" value="1"/>
</dbReference>
<keyword evidence="6" id="KW-0413">Isomerase</keyword>
<dbReference type="InterPro" id="IPR051804">
    <property type="entry name" value="Carb_Metab_Reg_Kinase/Isom"/>
</dbReference>
<feature type="domain" description="Phosphomannose isomerase type I catalytic" evidence="5">
    <location>
        <begin position="35"/>
        <end position="112"/>
    </location>
</feature>
<dbReference type="PATRIC" id="fig|1429043.3.peg.1266"/>
<dbReference type="PIRSF" id="PIRSF036894">
    <property type="entry name" value="PMI_Firm_short"/>
    <property type="match status" value="1"/>
</dbReference>
<evidence type="ECO:0000256" key="3">
    <source>
        <dbReference type="PIRSR" id="PIRSR036894-1"/>
    </source>
</evidence>
<evidence type="ECO:0000259" key="5">
    <source>
        <dbReference type="Pfam" id="PF20511"/>
    </source>
</evidence>
<evidence type="ECO:0000313" key="6">
    <source>
        <dbReference type="EMBL" id="KIX15006.1"/>
    </source>
</evidence>
<gene>
    <name evidence="6" type="ORF">X474_05970</name>
</gene>
<sequence length="330" mass="35723">MNGPGPLRLKPLFLPKVWAAPDMAGDLGSVLGVGQGIGEVWLASDRSSVTPVAEGDPELVGMGLDRVMNLYGTWIKGSGASQGFPLLLKLLNVGEWLSVQVHPDDEAARRLENEPWGKTEAWLVLEALPGAEIILGVKPGHDRAAFERAIQQGRLPDLLAKVACNRDDVFYLPAGMVHATGPGLVIFEIQQPSDVTYRFYDWDRPGADGKLRPLHQEKALEVMTLNGPGRAESPVAQPGGPGRENTQLLKGSYFSLNKTSLTEDAFQIWADQIGLRVIFILEGRGGLGFPGGEYPELEVKPGQTWLLPAGLPSCKLTAKTGKMVYLESRV</sequence>
<dbReference type="PANTHER" id="PTHR42742:SF3">
    <property type="entry name" value="FRUCTOKINASE"/>
    <property type="match status" value="1"/>
</dbReference>
<dbReference type="EMBL" id="AZAC01000005">
    <property type="protein sequence ID" value="KIX15006.1"/>
    <property type="molecule type" value="Genomic_DNA"/>
</dbReference>